<dbReference type="AlphaFoldDB" id="A0A8H9GNA5"/>
<dbReference type="PANTHER" id="PTHR31118">
    <property type="entry name" value="CYCLASE-LIKE PROTEIN 2"/>
    <property type="match status" value="1"/>
</dbReference>
<gene>
    <name evidence="1" type="ORF">GCM10008956_14000</name>
</gene>
<reference evidence="2" key="1">
    <citation type="journal article" date="2019" name="Int. J. Syst. Evol. Microbiol.">
        <title>The Global Catalogue of Microorganisms (GCM) 10K type strain sequencing project: providing services to taxonomists for standard genome sequencing and annotation.</title>
        <authorList>
            <consortium name="The Broad Institute Genomics Platform"/>
            <consortium name="The Broad Institute Genome Sequencing Center for Infectious Disease"/>
            <person name="Wu L."/>
            <person name="Ma J."/>
        </authorList>
    </citation>
    <scope>NUCLEOTIDE SEQUENCE [LARGE SCALE GENOMIC DNA]</scope>
    <source>
        <strain evidence="2">JCM 31047</strain>
    </source>
</reference>
<dbReference type="Proteomes" id="UP000600547">
    <property type="component" value="Unassembled WGS sequence"/>
</dbReference>
<proteinExistence type="predicted"/>
<dbReference type="SUPFAM" id="SSF102198">
    <property type="entry name" value="Putative cyclase"/>
    <property type="match status" value="1"/>
</dbReference>
<sequence length="280" mass="29865">MAARYSAVMVSPRARLVDLSAPLSNATSDFEPNPHRITYVDHAQAAGQARDLLNLPAAAVDAVLARGHVWSVENVTLSTHSGTHVDAPYHYGPRMADGSAPLTIDQVPLEWCWGRGVRLDFRHLPAGAGITAADVQGALAVAGHTLEAGDVVLTLTGASAHFQSAGYEQRHAGYTREGLAWLVDRGVRLIGIDAWGIDRPFGPLIQDAVAGRAEFWEAHFYGLERPYLQIEKLCNLEALPGTGFTVMAFPVKVEGASAGWARVVAFVEDGEEGPAAAPRG</sequence>
<dbReference type="PANTHER" id="PTHR31118:SF32">
    <property type="entry name" value="KYNURENINE FORMAMIDASE"/>
    <property type="match status" value="1"/>
</dbReference>
<dbReference type="GO" id="GO:0019441">
    <property type="term" value="P:L-tryptophan catabolic process to kynurenine"/>
    <property type="evidence" value="ECO:0007669"/>
    <property type="project" value="InterPro"/>
</dbReference>
<organism evidence="1 2">
    <name type="scientific">Deinococcus arenae</name>
    <dbReference type="NCBI Taxonomy" id="1452751"/>
    <lineage>
        <taxon>Bacteria</taxon>
        <taxon>Thermotogati</taxon>
        <taxon>Deinococcota</taxon>
        <taxon>Deinococci</taxon>
        <taxon>Deinococcales</taxon>
        <taxon>Deinococcaceae</taxon>
        <taxon>Deinococcus</taxon>
    </lineage>
</organism>
<protein>
    <submittedName>
        <fullName evidence="1">Cyclase</fullName>
    </submittedName>
</protein>
<comment type="caution">
    <text evidence="1">The sequence shown here is derived from an EMBL/GenBank/DDBJ whole genome shotgun (WGS) entry which is preliminary data.</text>
</comment>
<dbReference type="Gene3D" id="3.50.30.50">
    <property type="entry name" value="Putative cyclase"/>
    <property type="match status" value="1"/>
</dbReference>
<dbReference type="GO" id="GO:0004061">
    <property type="term" value="F:arylformamidase activity"/>
    <property type="evidence" value="ECO:0007669"/>
    <property type="project" value="InterPro"/>
</dbReference>
<dbReference type="InterPro" id="IPR037175">
    <property type="entry name" value="KFase_sf"/>
</dbReference>
<evidence type="ECO:0000313" key="1">
    <source>
        <dbReference type="EMBL" id="GGM38719.1"/>
    </source>
</evidence>
<dbReference type="InterPro" id="IPR007325">
    <property type="entry name" value="KFase/CYL"/>
</dbReference>
<dbReference type="EMBL" id="BMQG01000003">
    <property type="protein sequence ID" value="GGM38719.1"/>
    <property type="molecule type" value="Genomic_DNA"/>
</dbReference>
<keyword evidence="2" id="KW-1185">Reference proteome</keyword>
<dbReference type="Pfam" id="PF04199">
    <property type="entry name" value="Cyclase"/>
    <property type="match status" value="1"/>
</dbReference>
<name>A0A8H9GNA5_9DEIO</name>
<accession>A0A8H9GNA5</accession>
<evidence type="ECO:0000313" key="2">
    <source>
        <dbReference type="Proteomes" id="UP000600547"/>
    </source>
</evidence>